<proteinExistence type="inferred from homology"/>
<dbReference type="PROSITE" id="PS50902">
    <property type="entry name" value="FLAVODOXIN_LIKE"/>
    <property type="match status" value="1"/>
</dbReference>
<dbReference type="InterPro" id="IPR029039">
    <property type="entry name" value="Flavoprotein-like_sf"/>
</dbReference>
<dbReference type="GO" id="GO:0010181">
    <property type="term" value="F:FMN binding"/>
    <property type="evidence" value="ECO:0007669"/>
    <property type="project" value="InterPro"/>
</dbReference>
<gene>
    <name evidence="9" type="ORF">ATL39_3098</name>
</gene>
<dbReference type="Proteomes" id="UP000285120">
    <property type="component" value="Unassembled WGS sequence"/>
</dbReference>
<evidence type="ECO:0000259" key="8">
    <source>
        <dbReference type="PROSITE" id="PS50902"/>
    </source>
</evidence>
<evidence type="ECO:0000256" key="3">
    <source>
        <dbReference type="ARBA" id="ARBA00005267"/>
    </source>
</evidence>
<dbReference type="InterPro" id="IPR050619">
    <property type="entry name" value="Flavodoxin"/>
</dbReference>
<keyword evidence="7" id="KW-0249">Electron transport</keyword>
<dbReference type="PANTHER" id="PTHR42809">
    <property type="entry name" value="FLAVODOXIN 2"/>
    <property type="match status" value="1"/>
</dbReference>
<evidence type="ECO:0000313" key="10">
    <source>
        <dbReference type="Proteomes" id="UP000285120"/>
    </source>
</evidence>
<dbReference type="AlphaFoldDB" id="A0A419UX01"/>
<dbReference type="PANTHER" id="PTHR42809:SF1">
    <property type="entry name" value="FLAVODOXIN 1"/>
    <property type="match status" value="1"/>
</dbReference>
<evidence type="ECO:0000256" key="4">
    <source>
        <dbReference type="ARBA" id="ARBA00022448"/>
    </source>
</evidence>
<keyword evidence="10" id="KW-1185">Reference proteome</keyword>
<dbReference type="Gene3D" id="3.40.50.360">
    <property type="match status" value="1"/>
</dbReference>
<reference evidence="9 10" key="1">
    <citation type="submission" date="2018-09" db="EMBL/GenBank/DDBJ databases">
        <title>Genomic Encyclopedia of Archaeal and Bacterial Type Strains, Phase II (KMG-II): from individual species to whole genera.</title>
        <authorList>
            <person name="Goeker M."/>
        </authorList>
    </citation>
    <scope>NUCLEOTIDE SEQUENCE [LARGE SCALE GENOMIC DNA]</scope>
    <source>
        <strain evidence="9 10">DSM 17008</strain>
    </source>
</reference>
<comment type="function">
    <text evidence="2">Low-potential electron donor to a number of redox enzymes.</text>
</comment>
<keyword evidence="6" id="KW-0288">FMN</keyword>
<accession>A0A419UX01</accession>
<comment type="caution">
    <text evidence="9">The sequence shown here is derived from an EMBL/GenBank/DDBJ whole genome shotgun (WGS) entry which is preliminary data.</text>
</comment>
<keyword evidence="4" id="KW-0813">Transport</keyword>
<dbReference type="OrthoDB" id="9790745at2"/>
<feature type="domain" description="Flavodoxin-like" evidence="8">
    <location>
        <begin position="3"/>
        <end position="143"/>
    </location>
</feature>
<dbReference type="SUPFAM" id="SSF52218">
    <property type="entry name" value="Flavoproteins"/>
    <property type="match status" value="1"/>
</dbReference>
<dbReference type="GO" id="GO:0016651">
    <property type="term" value="F:oxidoreductase activity, acting on NAD(P)H"/>
    <property type="evidence" value="ECO:0007669"/>
    <property type="project" value="UniProtKB-ARBA"/>
</dbReference>
<dbReference type="Pfam" id="PF00258">
    <property type="entry name" value="Flavodoxin_1"/>
    <property type="match status" value="1"/>
</dbReference>
<evidence type="ECO:0000313" key="9">
    <source>
        <dbReference type="EMBL" id="RKD69672.1"/>
    </source>
</evidence>
<evidence type="ECO:0000256" key="2">
    <source>
        <dbReference type="ARBA" id="ARBA00003297"/>
    </source>
</evidence>
<protein>
    <submittedName>
        <fullName evidence="9">Flavodoxin I</fullName>
    </submittedName>
</protein>
<dbReference type="InterPro" id="IPR008254">
    <property type="entry name" value="Flavodoxin/NO_synth"/>
</dbReference>
<evidence type="ECO:0000256" key="7">
    <source>
        <dbReference type="ARBA" id="ARBA00022982"/>
    </source>
</evidence>
<keyword evidence="5" id="KW-0285">Flavoprotein</keyword>
<dbReference type="PROSITE" id="PS00201">
    <property type="entry name" value="FLAVODOXIN"/>
    <property type="match status" value="1"/>
</dbReference>
<evidence type="ECO:0000256" key="1">
    <source>
        <dbReference type="ARBA" id="ARBA00001917"/>
    </source>
</evidence>
<comment type="similarity">
    <text evidence="3">Belongs to the flavodoxin family.</text>
</comment>
<dbReference type="EMBL" id="RAPK01000011">
    <property type="protein sequence ID" value="RKD69672.1"/>
    <property type="molecule type" value="Genomic_DNA"/>
</dbReference>
<comment type="cofactor">
    <cofactor evidence="1">
        <name>FMN</name>
        <dbReference type="ChEBI" id="CHEBI:58210"/>
    </cofactor>
</comment>
<evidence type="ECO:0000256" key="6">
    <source>
        <dbReference type="ARBA" id="ARBA00022643"/>
    </source>
</evidence>
<dbReference type="NCBIfam" id="NF005216">
    <property type="entry name" value="PRK06703.1"/>
    <property type="match status" value="1"/>
</dbReference>
<dbReference type="GO" id="GO:0009055">
    <property type="term" value="F:electron transfer activity"/>
    <property type="evidence" value="ECO:0007669"/>
    <property type="project" value="InterPro"/>
</dbReference>
<organism evidence="9 10">
    <name type="scientific">Sinobaca qinghaiensis</name>
    <dbReference type="NCBI Taxonomy" id="342944"/>
    <lineage>
        <taxon>Bacteria</taxon>
        <taxon>Bacillati</taxon>
        <taxon>Bacillota</taxon>
        <taxon>Bacilli</taxon>
        <taxon>Bacillales</taxon>
        <taxon>Sporolactobacillaceae</taxon>
        <taxon>Sinobaca</taxon>
    </lineage>
</organism>
<sequence>MTIGIVYATMGGSTEQLASFIKEYLIEKGIRVELKEAFENGAEDILRYEYIFLGSYTWGDGDVADEMLDIYDTLETMDLTGKLFGVFGSGDTCYEEFAGAVDMFEEMIQKQGGYLAVPGLKADIDLEEMEIRKQVNLFTEAFLEAAKVK</sequence>
<dbReference type="RefSeq" id="WP_120194231.1">
    <property type="nucleotide sequence ID" value="NZ_RAPK01000011.1"/>
</dbReference>
<evidence type="ECO:0000256" key="5">
    <source>
        <dbReference type="ARBA" id="ARBA00022630"/>
    </source>
</evidence>
<dbReference type="InterPro" id="IPR001226">
    <property type="entry name" value="Flavodoxin_CS"/>
</dbReference>
<name>A0A419UX01_9BACL</name>